<dbReference type="SUPFAM" id="SSF55729">
    <property type="entry name" value="Acyl-CoA N-acyltransferases (Nat)"/>
    <property type="match status" value="1"/>
</dbReference>
<dbReference type="GO" id="GO:0010485">
    <property type="term" value="F:histone H4 acetyltransferase activity"/>
    <property type="evidence" value="ECO:0007669"/>
    <property type="project" value="InterPro"/>
</dbReference>
<dbReference type="EMBL" id="KZ988168">
    <property type="protein sequence ID" value="RKP12906.1"/>
    <property type="molecule type" value="Genomic_DNA"/>
</dbReference>
<reference evidence="9" key="1">
    <citation type="journal article" date="2018" name="Nat. Microbiol.">
        <title>Leveraging single-cell genomics to expand the fungal tree of life.</title>
        <authorList>
            <person name="Ahrendt S.R."/>
            <person name="Quandt C.A."/>
            <person name="Ciobanu D."/>
            <person name="Clum A."/>
            <person name="Salamov A."/>
            <person name="Andreopoulos B."/>
            <person name="Cheng J.F."/>
            <person name="Woyke T."/>
            <person name="Pelin A."/>
            <person name="Henrissat B."/>
            <person name="Reynolds N.K."/>
            <person name="Benny G.L."/>
            <person name="Smith M.E."/>
            <person name="James T.Y."/>
            <person name="Grigoriev I.V."/>
        </authorList>
    </citation>
    <scope>NUCLEOTIDE SEQUENCE [LARGE SCALE GENOMIC DNA]</scope>
</reference>
<evidence type="ECO:0000313" key="9">
    <source>
        <dbReference type="Proteomes" id="UP000267251"/>
    </source>
</evidence>
<dbReference type="InterPro" id="IPR016181">
    <property type="entry name" value="Acyl_CoA_acyltransferase"/>
</dbReference>
<keyword evidence="7" id="KW-1133">Transmembrane helix</keyword>
<proteinExistence type="predicted"/>
<dbReference type="GO" id="GO:0043998">
    <property type="term" value="F:histone H2A acetyltransferase activity"/>
    <property type="evidence" value="ECO:0007669"/>
    <property type="project" value="InterPro"/>
</dbReference>
<evidence type="ECO:0000256" key="2">
    <source>
        <dbReference type="ARBA" id="ARBA00004496"/>
    </source>
</evidence>
<dbReference type="OrthoDB" id="424551at2759"/>
<evidence type="ECO:0000313" key="8">
    <source>
        <dbReference type="EMBL" id="RKP12906.1"/>
    </source>
</evidence>
<dbReference type="GO" id="GO:0005634">
    <property type="term" value="C:nucleus"/>
    <property type="evidence" value="ECO:0007669"/>
    <property type="project" value="UniProtKB-SubCell"/>
</dbReference>
<gene>
    <name evidence="8" type="ORF">BJ684DRAFT_20577</name>
</gene>
<dbReference type="InterPro" id="IPR039949">
    <property type="entry name" value="NAA40"/>
</dbReference>
<sequence>MPFLQQFRIIAWVSLVVFTALYLSRHLSVLRPLTKASMVDLIVGIRMRRDGWNEEDKRQEIFHTETYILLVRDPKEQCPVAFLSFRLDTECTMGPMLAAVVYCYEVQVAIPFRGLGMATRLLGMTKAMAVSLHLDKVMLTVFNGRCCIMAYRVFSRWLNLLTY</sequence>
<evidence type="ECO:0000256" key="4">
    <source>
        <dbReference type="ARBA" id="ARBA00022679"/>
    </source>
</evidence>
<keyword evidence="4" id="KW-0808">Transferase</keyword>
<evidence type="ECO:0000256" key="7">
    <source>
        <dbReference type="SAM" id="Phobius"/>
    </source>
</evidence>
<dbReference type="GO" id="GO:1990189">
    <property type="term" value="F:protein N-terminal-serine acetyltransferase activity"/>
    <property type="evidence" value="ECO:0007669"/>
    <property type="project" value="TreeGrafter"/>
</dbReference>
<evidence type="ECO:0000256" key="3">
    <source>
        <dbReference type="ARBA" id="ARBA00022490"/>
    </source>
</evidence>
<comment type="subcellular location">
    <subcellularLocation>
        <location evidence="2">Cytoplasm</location>
    </subcellularLocation>
    <subcellularLocation>
        <location evidence="1">Nucleus</location>
    </subcellularLocation>
</comment>
<dbReference type="GO" id="GO:0005737">
    <property type="term" value="C:cytoplasm"/>
    <property type="evidence" value="ECO:0007669"/>
    <property type="project" value="UniProtKB-SubCell"/>
</dbReference>
<keyword evidence="6" id="KW-0012">Acyltransferase</keyword>
<keyword evidence="7" id="KW-0812">Transmembrane</keyword>
<feature type="transmembrane region" description="Helical" evidence="7">
    <location>
        <begin position="6"/>
        <end position="23"/>
    </location>
</feature>
<keyword evidence="7" id="KW-0472">Membrane</keyword>
<accession>A0A4P9Y203</accession>
<dbReference type="PANTHER" id="PTHR20531:SF1">
    <property type="entry name" value="N-ALPHA-ACETYLTRANSFERASE 40"/>
    <property type="match status" value="1"/>
</dbReference>
<dbReference type="Proteomes" id="UP000267251">
    <property type="component" value="Unassembled WGS sequence"/>
</dbReference>
<keyword evidence="5" id="KW-0539">Nucleus</keyword>
<organism evidence="8 9">
    <name type="scientific">Piptocephalis cylindrospora</name>
    <dbReference type="NCBI Taxonomy" id="1907219"/>
    <lineage>
        <taxon>Eukaryota</taxon>
        <taxon>Fungi</taxon>
        <taxon>Fungi incertae sedis</taxon>
        <taxon>Zoopagomycota</taxon>
        <taxon>Zoopagomycotina</taxon>
        <taxon>Zoopagomycetes</taxon>
        <taxon>Zoopagales</taxon>
        <taxon>Piptocephalidaceae</taxon>
        <taxon>Piptocephalis</taxon>
    </lineage>
</organism>
<dbReference type="Gene3D" id="3.40.630.30">
    <property type="match status" value="1"/>
</dbReference>
<evidence type="ECO:0000256" key="1">
    <source>
        <dbReference type="ARBA" id="ARBA00004123"/>
    </source>
</evidence>
<evidence type="ECO:0000256" key="6">
    <source>
        <dbReference type="ARBA" id="ARBA00023315"/>
    </source>
</evidence>
<protein>
    <submittedName>
        <fullName evidence="8">Uncharacterized protein</fullName>
    </submittedName>
</protein>
<dbReference type="AlphaFoldDB" id="A0A4P9Y203"/>
<keyword evidence="9" id="KW-1185">Reference proteome</keyword>
<evidence type="ECO:0000256" key="5">
    <source>
        <dbReference type="ARBA" id="ARBA00023242"/>
    </source>
</evidence>
<dbReference type="PANTHER" id="PTHR20531">
    <property type="entry name" value="N-ALPHA-ACETYLTRANSFERASE 40"/>
    <property type="match status" value="1"/>
</dbReference>
<name>A0A4P9Y203_9FUNG</name>
<keyword evidence="3" id="KW-0963">Cytoplasm</keyword>